<evidence type="ECO:0000259" key="4">
    <source>
        <dbReference type="PROSITE" id="PS50102"/>
    </source>
</evidence>
<dbReference type="KEGG" id="vpo:Kpol_499p24"/>
<dbReference type="AlphaFoldDB" id="A7TP27"/>
<reference evidence="5 6" key="1">
    <citation type="journal article" date="2007" name="Proc. Natl. Acad. Sci. U.S.A.">
        <title>Independent sorting-out of thousands of duplicated gene pairs in two yeast species descended from a whole-genome duplication.</title>
        <authorList>
            <person name="Scannell D.R."/>
            <person name="Frank A.C."/>
            <person name="Conant G.C."/>
            <person name="Byrne K.P."/>
            <person name="Woolfit M."/>
            <person name="Wolfe K.H."/>
        </authorList>
    </citation>
    <scope>NUCLEOTIDE SEQUENCE [LARGE SCALE GENOMIC DNA]</scope>
    <source>
        <strain evidence="6">ATCC 22028 / DSM 70294 / BCRC 21397 / CBS 2163 / NBRC 10782 / NRRL Y-8283 / UCD 57-17</strain>
    </source>
</reference>
<dbReference type="GeneID" id="5544095"/>
<evidence type="ECO:0000313" key="6">
    <source>
        <dbReference type="Proteomes" id="UP000000267"/>
    </source>
</evidence>
<dbReference type="HOGENOM" id="CLU_012062_23_6_1"/>
<dbReference type="InterPro" id="IPR035979">
    <property type="entry name" value="RBD_domain_sf"/>
</dbReference>
<organism evidence="6">
    <name type="scientific">Vanderwaltozyma polyspora (strain ATCC 22028 / DSM 70294 / BCRC 21397 / CBS 2163 / NBRC 10782 / NRRL Y-8283 / UCD 57-17)</name>
    <name type="common">Kluyveromyces polysporus</name>
    <dbReference type="NCBI Taxonomy" id="436907"/>
    <lineage>
        <taxon>Eukaryota</taxon>
        <taxon>Fungi</taxon>
        <taxon>Dikarya</taxon>
        <taxon>Ascomycota</taxon>
        <taxon>Saccharomycotina</taxon>
        <taxon>Saccharomycetes</taxon>
        <taxon>Saccharomycetales</taxon>
        <taxon>Saccharomycetaceae</taxon>
        <taxon>Vanderwaltozyma</taxon>
    </lineage>
</organism>
<dbReference type="SUPFAM" id="SSF54928">
    <property type="entry name" value="RNA-binding domain, RBD"/>
    <property type="match status" value="1"/>
</dbReference>
<dbReference type="OrthoDB" id="4726at2759"/>
<dbReference type="Pfam" id="PF00076">
    <property type="entry name" value="RRM_1"/>
    <property type="match status" value="1"/>
</dbReference>
<dbReference type="PhylomeDB" id="A7TP27"/>
<dbReference type="InParanoid" id="A7TP27"/>
<dbReference type="STRING" id="436907.A7TP27"/>
<dbReference type="GO" id="GO:0008143">
    <property type="term" value="F:poly(A) binding"/>
    <property type="evidence" value="ECO:0007669"/>
    <property type="project" value="TreeGrafter"/>
</dbReference>
<dbReference type="RefSeq" id="XP_001643854.1">
    <property type="nucleotide sequence ID" value="XM_001643804.1"/>
</dbReference>
<feature type="compositionally biased region" description="Polar residues" evidence="3">
    <location>
        <begin position="1"/>
        <end position="14"/>
    </location>
</feature>
<gene>
    <name evidence="5" type="ORF">Kpol_499p24</name>
</gene>
<protein>
    <recommendedName>
        <fullName evidence="4">RRM domain-containing protein</fullName>
    </recommendedName>
</protein>
<dbReference type="SMART" id="SM00360">
    <property type="entry name" value="RRM"/>
    <property type="match status" value="1"/>
</dbReference>
<evidence type="ECO:0000313" key="5">
    <source>
        <dbReference type="EMBL" id="EDO15996.1"/>
    </source>
</evidence>
<name>A7TP27_VANPO</name>
<dbReference type="InterPro" id="IPR012677">
    <property type="entry name" value="Nucleotide-bd_a/b_plait_sf"/>
</dbReference>
<keyword evidence="6" id="KW-1185">Reference proteome</keyword>
<keyword evidence="1 2" id="KW-0694">RNA-binding</keyword>
<dbReference type="PROSITE" id="PS50102">
    <property type="entry name" value="RRM"/>
    <property type="match status" value="1"/>
</dbReference>
<sequence length="119" mass="13768">MSHQNIAIDQNNNSSKRKDSDQKSIFVSNISLEITPEVIDELFRNCGDIQRITILYDKNTHSNKGGHAYVEFDSVRSKENALELNGIIHEGRKLIIRPKRTNIPRFQRVNSKYLTDELQ</sequence>
<proteinExistence type="predicted"/>
<dbReference type="Gene3D" id="3.30.70.330">
    <property type="match status" value="1"/>
</dbReference>
<dbReference type="eggNOG" id="KOG4209">
    <property type="taxonomic scope" value="Eukaryota"/>
</dbReference>
<accession>A7TP27</accession>
<dbReference type="OMA" id="HAFIEFA"/>
<feature type="region of interest" description="Disordered" evidence="3">
    <location>
        <begin position="1"/>
        <end position="22"/>
    </location>
</feature>
<evidence type="ECO:0000256" key="2">
    <source>
        <dbReference type="PROSITE-ProRule" id="PRU00176"/>
    </source>
</evidence>
<feature type="domain" description="RRM" evidence="4">
    <location>
        <begin position="23"/>
        <end position="101"/>
    </location>
</feature>
<dbReference type="EMBL" id="DS480437">
    <property type="protein sequence ID" value="EDO15996.1"/>
    <property type="molecule type" value="Genomic_DNA"/>
</dbReference>
<dbReference type="PANTHER" id="PTHR23236:SF12">
    <property type="entry name" value="EUKARYOTIC INITIATION FACTOR 4B-RELATED"/>
    <property type="match status" value="1"/>
</dbReference>
<dbReference type="PANTHER" id="PTHR23236">
    <property type="entry name" value="EUKARYOTIC TRANSLATION INITIATION FACTOR 4B/4H"/>
    <property type="match status" value="1"/>
</dbReference>
<dbReference type="Proteomes" id="UP000000267">
    <property type="component" value="Unassembled WGS sequence"/>
</dbReference>
<evidence type="ECO:0000256" key="3">
    <source>
        <dbReference type="SAM" id="MobiDB-lite"/>
    </source>
</evidence>
<evidence type="ECO:0000256" key="1">
    <source>
        <dbReference type="ARBA" id="ARBA00022884"/>
    </source>
</evidence>
<dbReference type="InterPro" id="IPR000504">
    <property type="entry name" value="RRM_dom"/>
</dbReference>